<feature type="region of interest" description="Disordered" evidence="1">
    <location>
        <begin position="332"/>
        <end position="357"/>
    </location>
</feature>
<protein>
    <submittedName>
        <fullName evidence="3">Uncharacterized protein</fullName>
    </submittedName>
</protein>
<gene>
    <name evidence="3" type="ORF">FVE85_8863</name>
</gene>
<name>A0A5J4YQ42_PORPP</name>
<organism evidence="3 4">
    <name type="scientific">Porphyridium purpureum</name>
    <name type="common">Red alga</name>
    <name type="synonym">Porphyridium cruentum</name>
    <dbReference type="NCBI Taxonomy" id="35688"/>
    <lineage>
        <taxon>Eukaryota</taxon>
        <taxon>Rhodophyta</taxon>
        <taxon>Bangiophyceae</taxon>
        <taxon>Porphyridiales</taxon>
        <taxon>Porphyridiaceae</taxon>
        <taxon>Porphyridium</taxon>
    </lineage>
</organism>
<feature type="chain" id="PRO_5023861721" evidence="2">
    <location>
        <begin position="21"/>
        <end position="496"/>
    </location>
</feature>
<evidence type="ECO:0000313" key="3">
    <source>
        <dbReference type="EMBL" id="KAA8493418.1"/>
    </source>
</evidence>
<accession>A0A5J4YQ42</accession>
<feature type="compositionally biased region" description="Low complexity" evidence="1">
    <location>
        <begin position="341"/>
        <end position="355"/>
    </location>
</feature>
<evidence type="ECO:0000313" key="4">
    <source>
        <dbReference type="Proteomes" id="UP000324585"/>
    </source>
</evidence>
<evidence type="ECO:0000256" key="2">
    <source>
        <dbReference type="SAM" id="SignalP"/>
    </source>
</evidence>
<evidence type="ECO:0000256" key="1">
    <source>
        <dbReference type="SAM" id="MobiDB-lite"/>
    </source>
</evidence>
<sequence length="496" mass="52021">MVRVVGLVMVALALAGVVSAAVMPLARMGVARTEDPISRAIEGYKIAVAVHAGEEVAVRYVRTAIGATPGITTPVVERAELACAAGGKHECLVRVPGMSAIMERRLCCTAGGGSVSDQVEIVMDGTVVESHTIDLACPRSGVQVIPASDAFMDEVERQDGSSRSSSSSSSSLSSSSSSSSSSSFLTGSGSSGILESGAPTLYLIRTLISLVNIMPTEVNDQGGAFAFALAEGLRNLGFSDFTYNDVRAPSIDQRMLGSSFNAAHQANEVSLAIYEAFTPNQSNANAIASMVWNDRQAERDGAGILLANTSAMMVFGNEVYANGTLALVEAQTPAPTPAPSQTPSASPSPSSTASPAPTPVCIDADWIEARGLAKVHASDGVGELLCIAGLDELPCGTPDHVLEIAAGLRTYAEVCAERECARKVGRYNGVLHSDAHLMPEQDGHRLTTVAHRGTWWSGMENRLVVAAQKLKSRHVNHALEFLQRKNSVALLSREQT</sequence>
<proteinExistence type="predicted"/>
<feature type="region of interest" description="Disordered" evidence="1">
    <location>
        <begin position="155"/>
        <end position="183"/>
    </location>
</feature>
<keyword evidence="2" id="KW-0732">Signal</keyword>
<reference evidence="4" key="1">
    <citation type="journal article" date="2019" name="Nat. Commun.">
        <title>Expansion of phycobilisome linker gene families in mesophilic red algae.</title>
        <authorList>
            <person name="Lee J."/>
            <person name="Kim D."/>
            <person name="Bhattacharya D."/>
            <person name="Yoon H.S."/>
        </authorList>
    </citation>
    <scope>NUCLEOTIDE SEQUENCE [LARGE SCALE GENOMIC DNA]</scope>
    <source>
        <strain evidence="4">CCMP 1328</strain>
    </source>
</reference>
<dbReference type="EMBL" id="VRMN01000007">
    <property type="protein sequence ID" value="KAA8493418.1"/>
    <property type="molecule type" value="Genomic_DNA"/>
</dbReference>
<comment type="caution">
    <text evidence="3">The sequence shown here is derived from an EMBL/GenBank/DDBJ whole genome shotgun (WGS) entry which is preliminary data.</text>
</comment>
<dbReference type="Proteomes" id="UP000324585">
    <property type="component" value="Unassembled WGS sequence"/>
</dbReference>
<dbReference type="AlphaFoldDB" id="A0A5J4YQ42"/>
<feature type="compositionally biased region" description="Low complexity" evidence="1">
    <location>
        <begin position="161"/>
        <end position="183"/>
    </location>
</feature>
<keyword evidence="4" id="KW-1185">Reference proteome</keyword>
<feature type="signal peptide" evidence="2">
    <location>
        <begin position="1"/>
        <end position="20"/>
    </location>
</feature>